<keyword evidence="2 4" id="KW-0378">Hydrolase</keyword>
<dbReference type="PANTHER" id="PTHR40079">
    <property type="entry name" value="MANNAN ENDO-1,4-BETA-MANNOSIDASE E-RELATED"/>
    <property type="match status" value="1"/>
</dbReference>
<proteinExistence type="inferred from homology"/>
<comment type="similarity">
    <text evidence="1 4">Belongs to the glycosyl hydrolase 26 family.</text>
</comment>
<dbReference type="InterPro" id="IPR022790">
    <property type="entry name" value="GH26_dom"/>
</dbReference>
<evidence type="ECO:0000256" key="2">
    <source>
        <dbReference type="ARBA" id="ARBA00022801"/>
    </source>
</evidence>
<reference evidence="6 7" key="1">
    <citation type="submission" date="2024-07" db="EMBL/GenBank/DDBJ databases">
        <title>Section-level genome sequencing and comparative genomics of Aspergillus sections Usti and Cavernicolus.</title>
        <authorList>
            <consortium name="Lawrence Berkeley National Laboratory"/>
            <person name="Nybo J.L."/>
            <person name="Vesth T.C."/>
            <person name="Theobald S."/>
            <person name="Frisvad J.C."/>
            <person name="Larsen T.O."/>
            <person name="Kjaerboelling I."/>
            <person name="Rothschild-Mancinelli K."/>
            <person name="Lyhne E.K."/>
            <person name="Kogle M.E."/>
            <person name="Barry K."/>
            <person name="Clum A."/>
            <person name="Na H."/>
            <person name="Ledsgaard L."/>
            <person name="Lin J."/>
            <person name="Lipzen A."/>
            <person name="Kuo A."/>
            <person name="Riley R."/>
            <person name="Mondo S."/>
            <person name="LaButti K."/>
            <person name="Haridas S."/>
            <person name="Pangalinan J."/>
            <person name="Salamov A.A."/>
            <person name="Simmons B.A."/>
            <person name="Magnuson J.K."/>
            <person name="Chen J."/>
            <person name="Drula E."/>
            <person name="Henrissat B."/>
            <person name="Wiebenga A."/>
            <person name="Lubbers R.J."/>
            <person name="Gomes A.C."/>
            <person name="Makela M.R."/>
            <person name="Stajich J."/>
            <person name="Grigoriev I.V."/>
            <person name="Mortensen U.H."/>
            <person name="De vries R.P."/>
            <person name="Baker S.E."/>
            <person name="Andersen M.R."/>
        </authorList>
    </citation>
    <scope>NUCLEOTIDE SEQUENCE [LARGE SCALE GENOMIC DNA]</scope>
    <source>
        <strain evidence="6 7">CBS 600.67</strain>
    </source>
</reference>
<dbReference type="PANTHER" id="PTHR40079:SF6">
    <property type="entry name" value="GH26 DOMAIN-CONTAINING PROTEIN"/>
    <property type="match status" value="1"/>
</dbReference>
<feature type="domain" description="GH26" evidence="5">
    <location>
        <begin position="1"/>
        <end position="303"/>
    </location>
</feature>
<dbReference type="Pfam" id="PF02156">
    <property type="entry name" value="Glyco_hydro_26"/>
    <property type="match status" value="1"/>
</dbReference>
<accession>A0ABR4II21</accession>
<feature type="active site" description="Proton donor" evidence="4">
    <location>
        <position position="132"/>
    </location>
</feature>
<keyword evidence="7" id="KW-1185">Reference proteome</keyword>
<evidence type="ECO:0000256" key="4">
    <source>
        <dbReference type="PROSITE-ProRule" id="PRU01100"/>
    </source>
</evidence>
<dbReference type="Proteomes" id="UP001610335">
    <property type="component" value="Unassembled WGS sequence"/>
</dbReference>
<organism evidence="6 7">
    <name type="scientific">Aspergillus cavernicola</name>
    <dbReference type="NCBI Taxonomy" id="176166"/>
    <lineage>
        <taxon>Eukaryota</taxon>
        <taxon>Fungi</taxon>
        <taxon>Dikarya</taxon>
        <taxon>Ascomycota</taxon>
        <taxon>Pezizomycotina</taxon>
        <taxon>Eurotiomycetes</taxon>
        <taxon>Eurotiomycetidae</taxon>
        <taxon>Eurotiales</taxon>
        <taxon>Aspergillaceae</taxon>
        <taxon>Aspergillus</taxon>
        <taxon>Aspergillus subgen. Nidulantes</taxon>
    </lineage>
</organism>
<protein>
    <submittedName>
        <fullName evidence="6">Glycoside hydrolase</fullName>
    </submittedName>
</protein>
<evidence type="ECO:0000313" key="6">
    <source>
        <dbReference type="EMBL" id="KAL2827424.1"/>
    </source>
</evidence>
<comment type="caution">
    <text evidence="6">The sequence shown here is derived from an EMBL/GenBank/DDBJ whole genome shotgun (WGS) entry which is preliminary data.</text>
</comment>
<evidence type="ECO:0000259" key="5">
    <source>
        <dbReference type="PROSITE" id="PS51764"/>
    </source>
</evidence>
<dbReference type="PROSITE" id="PS51764">
    <property type="entry name" value="GH26"/>
    <property type="match status" value="1"/>
</dbReference>
<sequence length="313" mass="35169">MNFLQLRNHLGIQYGIHPHSMISSDSVYFGYAPNWDPSVLMTDLNQATGQKGATYNVYSQLTPDNVKRSLYDGNYQYPTDDIISSGAVLIASLMPTVNWTDITPSLCESVASFFESSFSSEGVTVWLRFAHEMNYYAAVGQYPGGSNHSNFMIAWKNMHKAISHNKKIYMFWSPNLDTPSEPVAPWWPGKQYVDIVGMDYYPNADEGLPHFATAYGRFYDTYAAAYELPFAIGETGTQLSTHESASTAQREEWLQTVLNPRSSGLVDSYAKYYMSCTWFEYGPPAHEITFYVVYNQSGDVVEATASNTENGRA</sequence>
<feature type="active site" description="Nucleophile" evidence="4">
    <location>
        <position position="234"/>
    </location>
</feature>
<dbReference type="GO" id="GO:0016787">
    <property type="term" value="F:hydrolase activity"/>
    <property type="evidence" value="ECO:0007669"/>
    <property type="project" value="UniProtKB-KW"/>
</dbReference>
<evidence type="ECO:0000256" key="1">
    <source>
        <dbReference type="ARBA" id="ARBA00007754"/>
    </source>
</evidence>
<dbReference type="InterPro" id="IPR017853">
    <property type="entry name" value="GH"/>
</dbReference>
<evidence type="ECO:0000313" key="7">
    <source>
        <dbReference type="Proteomes" id="UP001610335"/>
    </source>
</evidence>
<dbReference type="Gene3D" id="3.20.20.80">
    <property type="entry name" value="Glycosidases"/>
    <property type="match status" value="1"/>
</dbReference>
<name>A0ABR4II21_9EURO</name>
<dbReference type="InterPro" id="IPR000805">
    <property type="entry name" value="Glyco_hydro_26"/>
</dbReference>
<keyword evidence="3 4" id="KW-0326">Glycosidase</keyword>
<gene>
    <name evidence="6" type="ORF">BDW59DRAFT_171417</name>
</gene>
<dbReference type="EMBL" id="JBFXLS010000025">
    <property type="protein sequence ID" value="KAL2827424.1"/>
    <property type="molecule type" value="Genomic_DNA"/>
</dbReference>
<dbReference type="SUPFAM" id="SSF51445">
    <property type="entry name" value="(Trans)glycosidases"/>
    <property type="match status" value="1"/>
</dbReference>
<evidence type="ECO:0000256" key="3">
    <source>
        <dbReference type="ARBA" id="ARBA00023295"/>
    </source>
</evidence>